<dbReference type="Gene3D" id="1.10.10.10">
    <property type="entry name" value="Winged helix-like DNA-binding domain superfamily/Winged helix DNA-binding domain"/>
    <property type="match status" value="1"/>
</dbReference>
<dbReference type="SUPFAM" id="SSF46785">
    <property type="entry name" value="Winged helix' DNA-binding domain"/>
    <property type="match status" value="1"/>
</dbReference>
<dbReference type="InterPro" id="IPR036388">
    <property type="entry name" value="WH-like_DNA-bd_sf"/>
</dbReference>
<evidence type="ECO:0000256" key="2">
    <source>
        <dbReference type="ARBA" id="ARBA00023125"/>
    </source>
</evidence>
<dbReference type="InterPro" id="IPR051011">
    <property type="entry name" value="Metal_resp_trans_reg"/>
</dbReference>
<protein>
    <submittedName>
        <fullName evidence="5">Helix-turn-helix transcriptional regulator</fullName>
    </submittedName>
</protein>
<dbReference type="InterPro" id="IPR011991">
    <property type="entry name" value="ArsR-like_HTH"/>
</dbReference>
<evidence type="ECO:0000259" key="4">
    <source>
        <dbReference type="PROSITE" id="PS50987"/>
    </source>
</evidence>
<dbReference type="SMART" id="SM00418">
    <property type="entry name" value="HTH_ARSR"/>
    <property type="match status" value="1"/>
</dbReference>
<dbReference type="CDD" id="cd00090">
    <property type="entry name" value="HTH_ARSR"/>
    <property type="match status" value="1"/>
</dbReference>
<dbReference type="InterPro" id="IPR001845">
    <property type="entry name" value="HTH_ArsR_DNA-bd_dom"/>
</dbReference>
<reference evidence="5" key="2">
    <citation type="journal article" date="2021" name="Syst. Appl. Microbiol.">
        <title>Roseomonas hellenica sp. nov., isolated from roots of wild-growing Alkanna tinctoria.</title>
        <authorList>
            <person name="Rat A."/>
            <person name="Naranjo H.D."/>
            <person name="Lebbe L."/>
            <person name="Cnockaert M."/>
            <person name="Krigas N."/>
            <person name="Grigoriadou K."/>
            <person name="Maloupa E."/>
            <person name="Willems A."/>
        </authorList>
    </citation>
    <scope>NUCLEOTIDE SEQUENCE</scope>
    <source>
        <strain evidence="5">LMG 28251</strain>
    </source>
</reference>
<evidence type="ECO:0000256" key="1">
    <source>
        <dbReference type="ARBA" id="ARBA00023015"/>
    </source>
</evidence>
<dbReference type="RefSeq" id="WP_211873327.1">
    <property type="nucleotide sequence ID" value="NZ_JAAEDH010000004.1"/>
</dbReference>
<dbReference type="Proteomes" id="UP001196068">
    <property type="component" value="Unassembled WGS sequence"/>
</dbReference>
<dbReference type="EMBL" id="JAAEDH010000004">
    <property type="protein sequence ID" value="MBR0654512.1"/>
    <property type="molecule type" value="Genomic_DNA"/>
</dbReference>
<proteinExistence type="predicted"/>
<sequence length="121" mass="12458">MDTNNALEGFGALAQDTRLAAFRLLVVAGPAGMPAGTIAERLATPANTLSTHLAILTRAGLASARREGRQIIYSADMAGARALIGYLVEDCCGGHPEACAPLLDAAVPDACCPPAPKEMRL</sequence>
<evidence type="ECO:0000313" key="5">
    <source>
        <dbReference type="EMBL" id="MBR0654512.1"/>
    </source>
</evidence>
<keyword evidence="6" id="KW-1185">Reference proteome</keyword>
<dbReference type="AlphaFoldDB" id="A0AAF1JW65"/>
<keyword evidence="1" id="KW-0805">Transcription regulation</keyword>
<evidence type="ECO:0000313" key="6">
    <source>
        <dbReference type="Proteomes" id="UP001196068"/>
    </source>
</evidence>
<dbReference type="GO" id="GO:0003700">
    <property type="term" value="F:DNA-binding transcription factor activity"/>
    <property type="evidence" value="ECO:0007669"/>
    <property type="project" value="InterPro"/>
</dbReference>
<dbReference type="PANTHER" id="PTHR43132">
    <property type="entry name" value="ARSENICAL RESISTANCE OPERON REPRESSOR ARSR-RELATED"/>
    <property type="match status" value="1"/>
</dbReference>
<keyword evidence="3" id="KW-0804">Transcription</keyword>
<organism evidence="5 6">
    <name type="scientific">Plastoroseomonas arctica</name>
    <dbReference type="NCBI Taxonomy" id="1509237"/>
    <lineage>
        <taxon>Bacteria</taxon>
        <taxon>Pseudomonadati</taxon>
        <taxon>Pseudomonadota</taxon>
        <taxon>Alphaproteobacteria</taxon>
        <taxon>Acetobacterales</taxon>
        <taxon>Acetobacteraceae</taxon>
        <taxon>Plastoroseomonas</taxon>
    </lineage>
</organism>
<dbReference type="Pfam" id="PF12840">
    <property type="entry name" value="HTH_20"/>
    <property type="match status" value="1"/>
</dbReference>
<dbReference type="PANTHER" id="PTHR43132:SF2">
    <property type="entry name" value="ARSENICAL RESISTANCE OPERON REPRESSOR ARSR-RELATED"/>
    <property type="match status" value="1"/>
</dbReference>
<name>A0AAF1JW65_9PROT</name>
<accession>A0AAF1JW65</accession>
<dbReference type="PROSITE" id="PS50987">
    <property type="entry name" value="HTH_ARSR_2"/>
    <property type="match status" value="1"/>
</dbReference>
<reference evidence="5" key="1">
    <citation type="submission" date="2020-01" db="EMBL/GenBank/DDBJ databases">
        <authorList>
            <person name="Rat A."/>
        </authorList>
    </citation>
    <scope>NUCLEOTIDE SEQUENCE</scope>
    <source>
        <strain evidence="5">LMG 28251</strain>
    </source>
</reference>
<keyword evidence="2" id="KW-0238">DNA-binding</keyword>
<comment type="caution">
    <text evidence="5">The sequence shown here is derived from an EMBL/GenBank/DDBJ whole genome shotgun (WGS) entry which is preliminary data.</text>
</comment>
<gene>
    <name evidence="5" type="ORF">GXW79_05405</name>
</gene>
<dbReference type="NCBIfam" id="NF033788">
    <property type="entry name" value="HTH_metalloreg"/>
    <property type="match status" value="1"/>
</dbReference>
<dbReference type="GO" id="GO:0003677">
    <property type="term" value="F:DNA binding"/>
    <property type="evidence" value="ECO:0007669"/>
    <property type="project" value="UniProtKB-KW"/>
</dbReference>
<feature type="domain" description="HTH arsR-type" evidence="4">
    <location>
        <begin position="1"/>
        <end position="95"/>
    </location>
</feature>
<dbReference type="InterPro" id="IPR036390">
    <property type="entry name" value="WH_DNA-bd_sf"/>
</dbReference>
<dbReference type="PRINTS" id="PR00778">
    <property type="entry name" value="HTHARSR"/>
</dbReference>
<evidence type="ECO:0000256" key="3">
    <source>
        <dbReference type="ARBA" id="ARBA00023163"/>
    </source>
</evidence>